<protein>
    <submittedName>
        <fullName evidence="2">Uncharacterized protein</fullName>
    </submittedName>
</protein>
<sequence>MSTSPTLSEMEFPSSPQPSATITTSCNKPSADSNSKKEKGKNLVNKLCGFLPPKKDEAFIGPILPTVEETITQIRQQCPTLSHIPSESISLRIRFDGKNSQACENVLFKIPSGIKGCWPDAISDKLHLIFIDVASVTNATESTPPVISTDQAIQTDPKLQAERFTQDITYSGRVPTSTPHNEKGEKEKEKELTWDDLKKDGTLLGVQGWTDRPKAKF</sequence>
<dbReference type="Proteomes" id="UP001358614">
    <property type="component" value="Chromosome 2"/>
</dbReference>
<keyword evidence="3" id="KW-1185">Reference proteome</keyword>
<dbReference type="RefSeq" id="XP_066086400.1">
    <property type="nucleotide sequence ID" value="XM_066230303.1"/>
</dbReference>
<dbReference type="KEGG" id="ker:91105346"/>
<evidence type="ECO:0000313" key="3">
    <source>
        <dbReference type="Proteomes" id="UP001358614"/>
    </source>
</evidence>
<feature type="region of interest" description="Disordered" evidence="1">
    <location>
        <begin position="1"/>
        <end position="39"/>
    </location>
</feature>
<dbReference type="EMBL" id="CP144090">
    <property type="protein sequence ID" value="WWD08433.1"/>
    <property type="molecule type" value="Genomic_DNA"/>
</dbReference>
<feature type="region of interest" description="Disordered" evidence="1">
    <location>
        <begin position="169"/>
        <end position="194"/>
    </location>
</feature>
<name>A0AAX4KRS8_9TREE</name>
<feature type="compositionally biased region" description="Polar residues" evidence="1">
    <location>
        <begin position="169"/>
        <end position="179"/>
    </location>
</feature>
<reference evidence="2 3" key="1">
    <citation type="submission" date="2024-01" db="EMBL/GenBank/DDBJ databases">
        <title>Comparative genomics of Cryptococcus and Kwoniella reveals pathogenesis evolution and contrasting modes of karyotype evolution via chromosome fusion or intercentromeric recombination.</title>
        <authorList>
            <person name="Coelho M.A."/>
            <person name="David-Palma M."/>
            <person name="Shea T."/>
            <person name="Bowers K."/>
            <person name="McGinley-Smith S."/>
            <person name="Mohammad A.W."/>
            <person name="Gnirke A."/>
            <person name="Yurkov A.M."/>
            <person name="Nowrousian M."/>
            <person name="Sun S."/>
            <person name="Cuomo C.A."/>
            <person name="Heitman J."/>
        </authorList>
    </citation>
    <scope>NUCLEOTIDE SEQUENCE [LARGE SCALE GENOMIC DNA]</scope>
    <source>
        <strain evidence="2 3">PYCC6329</strain>
    </source>
</reference>
<feature type="compositionally biased region" description="Polar residues" evidence="1">
    <location>
        <begin position="17"/>
        <end position="33"/>
    </location>
</feature>
<feature type="compositionally biased region" description="Basic and acidic residues" evidence="1">
    <location>
        <begin position="180"/>
        <end position="194"/>
    </location>
</feature>
<dbReference type="GeneID" id="91105346"/>
<accession>A0AAX4KRS8</accession>
<evidence type="ECO:0000256" key="1">
    <source>
        <dbReference type="SAM" id="MobiDB-lite"/>
    </source>
</evidence>
<organism evidence="2 3">
    <name type="scientific">Kwoniella europaea PYCC6329</name>
    <dbReference type="NCBI Taxonomy" id="1423913"/>
    <lineage>
        <taxon>Eukaryota</taxon>
        <taxon>Fungi</taxon>
        <taxon>Dikarya</taxon>
        <taxon>Basidiomycota</taxon>
        <taxon>Agaricomycotina</taxon>
        <taxon>Tremellomycetes</taxon>
        <taxon>Tremellales</taxon>
        <taxon>Cryptococcaceae</taxon>
        <taxon>Kwoniella</taxon>
    </lineage>
</organism>
<proteinExistence type="predicted"/>
<gene>
    <name evidence="2" type="ORF">V865_006545</name>
</gene>
<dbReference type="AlphaFoldDB" id="A0AAX4KRS8"/>
<evidence type="ECO:0000313" key="2">
    <source>
        <dbReference type="EMBL" id="WWD08433.1"/>
    </source>
</evidence>